<dbReference type="PROSITE" id="PS01208">
    <property type="entry name" value="VWFC_1"/>
    <property type="match status" value="1"/>
</dbReference>
<dbReference type="PROSITE" id="PS50184">
    <property type="entry name" value="VWFC_2"/>
    <property type="match status" value="1"/>
</dbReference>
<dbReference type="OrthoDB" id="6019304at2759"/>
<feature type="domain" description="VWFC" evidence="1">
    <location>
        <begin position="1"/>
        <end position="60"/>
    </location>
</feature>
<gene>
    <name evidence="2" type="ORF">X975_10372</name>
</gene>
<keyword evidence="3" id="KW-1185">Reference proteome</keyword>
<evidence type="ECO:0000259" key="1">
    <source>
        <dbReference type="PROSITE" id="PS50184"/>
    </source>
</evidence>
<organism evidence="2 3">
    <name type="scientific">Stegodyphus mimosarum</name>
    <name type="common">African social velvet spider</name>
    <dbReference type="NCBI Taxonomy" id="407821"/>
    <lineage>
        <taxon>Eukaryota</taxon>
        <taxon>Metazoa</taxon>
        <taxon>Ecdysozoa</taxon>
        <taxon>Arthropoda</taxon>
        <taxon>Chelicerata</taxon>
        <taxon>Arachnida</taxon>
        <taxon>Araneae</taxon>
        <taxon>Araneomorphae</taxon>
        <taxon>Entelegynae</taxon>
        <taxon>Eresoidea</taxon>
        <taxon>Eresidae</taxon>
        <taxon>Stegodyphus</taxon>
    </lineage>
</organism>
<sequence length="74" mass="8256">MKNNTVYENDEEFIDPENPCLKCHCKNGSIMCSAVECPPVKPCRQNAVVVLDGECCPFCSTCGPHHEGSYWMES</sequence>
<dbReference type="Proteomes" id="UP000054359">
    <property type="component" value="Unassembled WGS sequence"/>
</dbReference>
<dbReference type="AlphaFoldDB" id="A0A087UWG4"/>
<dbReference type="Gene3D" id="6.20.200.20">
    <property type="match status" value="1"/>
</dbReference>
<dbReference type="SUPFAM" id="SSF57603">
    <property type="entry name" value="FnI-like domain"/>
    <property type="match status" value="1"/>
</dbReference>
<accession>A0A087UWG4</accession>
<dbReference type="SMART" id="SM00214">
    <property type="entry name" value="VWC"/>
    <property type="match status" value="1"/>
</dbReference>
<dbReference type="InterPro" id="IPR001007">
    <property type="entry name" value="VWF_dom"/>
</dbReference>
<dbReference type="EMBL" id="KK121995">
    <property type="protein sequence ID" value="KFM81703.1"/>
    <property type="molecule type" value="Genomic_DNA"/>
</dbReference>
<protein>
    <submittedName>
        <fullName evidence="2">Kielin/chordin-like protein</fullName>
    </submittedName>
</protein>
<name>A0A087UWG4_STEMI</name>
<evidence type="ECO:0000313" key="2">
    <source>
        <dbReference type="EMBL" id="KFM81703.1"/>
    </source>
</evidence>
<proteinExistence type="predicted"/>
<reference evidence="2 3" key="1">
    <citation type="submission" date="2013-11" db="EMBL/GenBank/DDBJ databases">
        <title>Genome sequencing of Stegodyphus mimosarum.</title>
        <authorList>
            <person name="Bechsgaard J."/>
        </authorList>
    </citation>
    <scope>NUCLEOTIDE SEQUENCE [LARGE SCALE GENOMIC DNA]</scope>
</reference>
<evidence type="ECO:0000313" key="3">
    <source>
        <dbReference type="Proteomes" id="UP000054359"/>
    </source>
</evidence>
<feature type="non-terminal residue" evidence="2">
    <location>
        <position position="74"/>
    </location>
</feature>
<dbReference type="Pfam" id="PF00093">
    <property type="entry name" value="VWC"/>
    <property type="match status" value="1"/>
</dbReference>